<dbReference type="InterPro" id="IPR011856">
    <property type="entry name" value="tRNA_endonuc-like_dom_sf"/>
</dbReference>
<evidence type="ECO:0000313" key="4">
    <source>
        <dbReference type="EMBL" id="GJN93497.1"/>
    </source>
</evidence>
<dbReference type="GO" id="GO:0003676">
    <property type="term" value="F:nucleic acid binding"/>
    <property type="evidence" value="ECO:0007669"/>
    <property type="project" value="InterPro"/>
</dbReference>
<comment type="caution">
    <text evidence="4">The sequence shown here is derived from an EMBL/GenBank/DDBJ whole genome shotgun (WGS) entry which is preliminary data.</text>
</comment>
<dbReference type="Gene3D" id="3.40.1350.10">
    <property type="match status" value="1"/>
</dbReference>
<evidence type="ECO:0000256" key="1">
    <source>
        <dbReference type="ARBA" id="ARBA00022694"/>
    </source>
</evidence>
<dbReference type="InterPro" id="IPR018593">
    <property type="entry name" value="tRNA-endonuc_su_Sen15"/>
</dbReference>
<protein>
    <recommendedName>
        <fullName evidence="3">tRNA-splicing endonuclease subunit Sen15 domain-containing protein</fullName>
    </recommendedName>
</protein>
<feature type="domain" description="tRNA-splicing endonuclease subunit Sen15" evidence="3">
    <location>
        <begin position="56"/>
        <end position="85"/>
    </location>
</feature>
<gene>
    <name evidence="4" type="ORF">Rhopal_006554-T1</name>
</gene>
<accession>A0AAV5GVJ7</accession>
<feature type="region of interest" description="Disordered" evidence="2">
    <location>
        <begin position="23"/>
        <end position="51"/>
    </location>
</feature>
<reference evidence="4 5" key="1">
    <citation type="submission" date="2021-12" db="EMBL/GenBank/DDBJ databases">
        <title>High titer production of polyol ester of fatty acids by Rhodotorula paludigena BS15 towards product separation-free biomass refinery.</title>
        <authorList>
            <person name="Mano J."/>
            <person name="Ono H."/>
            <person name="Tanaka T."/>
            <person name="Naito K."/>
            <person name="Sushida H."/>
            <person name="Ike M."/>
            <person name="Tokuyasu K."/>
            <person name="Kitaoka M."/>
        </authorList>
    </citation>
    <scope>NUCLEOTIDE SEQUENCE [LARGE SCALE GENOMIC DNA]</scope>
    <source>
        <strain evidence="4 5">BS15</strain>
    </source>
</reference>
<dbReference type="AlphaFoldDB" id="A0AAV5GVJ7"/>
<sequence length="88" mass="8962">MGLTTPTSLEALSAVLAAVSRRFPSSSSPSPAVADPSAPAPSPAPAQAATPVQDANAPMIYLAVVEKDASIVYYVLRDGIVSPKEVPE</sequence>
<dbReference type="EMBL" id="BQKY01000014">
    <property type="protein sequence ID" value="GJN93497.1"/>
    <property type="molecule type" value="Genomic_DNA"/>
</dbReference>
<proteinExistence type="predicted"/>
<dbReference type="GO" id="GO:0008033">
    <property type="term" value="P:tRNA processing"/>
    <property type="evidence" value="ECO:0007669"/>
    <property type="project" value="UniProtKB-KW"/>
</dbReference>
<name>A0AAV5GVJ7_9BASI</name>
<evidence type="ECO:0000313" key="5">
    <source>
        <dbReference type="Proteomes" id="UP001342314"/>
    </source>
</evidence>
<keyword evidence="5" id="KW-1185">Reference proteome</keyword>
<keyword evidence="1" id="KW-0819">tRNA processing</keyword>
<feature type="compositionally biased region" description="Low complexity" evidence="2">
    <location>
        <begin position="23"/>
        <end position="37"/>
    </location>
</feature>
<evidence type="ECO:0000259" key="3">
    <source>
        <dbReference type="Pfam" id="PF09631"/>
    </source>
</evidence>
<dbReference type="Pfam" id="PF09631">
    <property type="entry name" value="Sen15"/>
    <property type="match status" value="1"/>
</dbReference>
<organism evidence="4 5">
    <name type="scientific">Rhodotorula paludigena</name>
    <dbReference type="NCBI Taxonomy" id="86838"/>
    <lineage>
        <taxon>Eukaryota</taxon>
        <taxon>Fungi</taxon>
        <taxon>Dikarya</taxon>
        <taxon>Basidiomycota</taxon>
        <taxon>Pucciniomycotina</taxon>
        <taxon>Microbotryomycetes</taxon>
        <taxon>Sporidiobolales</taxon>
        <taxon>Sporidiobolaceae</taxon>
        <taxon>Rhodotorula</taxon>
    </lineage>
</organism>
<evidence type="ECO:0000256" key="2">
    <source>
        <dbReference type="SAM" id="MobiDB-lite"/>
    </source>
</evidence>
<dbReference type="Proteomes" id="UP001342314">
    <property type="component" value="Unassembled WGS sequence"/>
</dbReference>